<dbReference type="Pfam" id="PF00875">
    <property type="entry name" value="DNA_photolyase"/>
    <property type="match status" value="1"/>
</dbReference>
<comment type="cofactor">
    <cofactor evidence="6">
        <name>FAD</name>
        <dbReference type="ChEBI" id="CHEBI:57692"/>
    </cofactor>
    <text evidence="6">Binds 1 FAD per subunit.</text>
</comment>
<dbReference type="CDD" id="cd00293">
    <property type="entry name" value="USP-like"/>
    <property type="match status" value="1"/>
</dbReference>
<evidence type="ECO:0000256" key="5">
    <source>
        <dbReference type="ARBA" id="ARBA00022991"/>
    </source>
</evidence>
<organism evidence="8 9">
    <name type="scientific">Flagellimonas iocasae</name>
    <dbReference type="NCBI Taxonomy" id="2055905"/>
    <lineage>
        <taxon>Bacteria</taxon>
        <taxon>Pseudomonadati</taxon>
        <taxon>Bacteroidota</taxon>
        <taxon>Flavobacteriia</taxon>
        <taxon>Flavobacteriales</taxon>
        <taxon>Flavobacteriaceae</taxon>
        <taxon>Flagellimonas</taxon>
    </lineage>
</organism>
<evidence type="ECO:0000256" key="6">
    <source>
        <dbReference type="RuleBase" id="RU367151"/>
    </source>
</evidence>
<accession>A0ABW4XVN0</accession>
<dbReference type="Proteomes" id="UP001597342">
    <property type="component" value="Unassembled WGS sequence"/>
</dbReference>
<dbReference type="PROSITE" id="PS51645">
    <property type="entry name" value="PHR_CRY_ALPHA_BETA"/>
    <property type="match status" value="1"/>
</dbReference>
<dbReference type="InterPro" id="IPR006050">
    <property type="entry name" value="DNA_photolyase_N"/>
</dbReference>
<dbReference type="SUPFAM" id="SSF52425">
    <property type="entry name" value="Cryptochrome/photolyase, N-terminal domain"/>
    <property type="match status" value="1"/>
</dbReference>
<comment type="cofactor">
    <cofactor evidence="6">
        <name>(6R)-5,10-methylene-5,6,7,8-tetrahydrofolate</name>
        <dbReference type="ChEBI" id="CHEBI:15636"/>
    </cofactor>
    <text evidence="6">Binds 1 5,10-methenyltetrahydrofolate (MTHF) per subunit.</text>
</comment>
<dbReference type="RefSeq" id="WP_379829855.1">
    <property type="nucleotide sequence ID" value="NZ_JBHUHU010000001.1"/>
</dbReference>
<comment type="similarity">
    <text evidence="1 6">Belongs to the DNA photolyase class-1 family.</text>
</comment>
<dbReference type="PANTHER" id="PTHR11455">
    <property type="entry name" value="CRYPTOCHROME"/>
    <property type="match status" value="1"/>
</dbReference>
<feature type="domain" description="Photolyase/cryptochrome alpha/beta" evidence="7">
    <location>
        <begin position="5"/>
        <end position="139"/>
    </location>
</feature>
<dbReference type="InterPro" id="IPR036134">
    <property type="entry name" value="Crypto/Photolyase_FAD-like_sf"/>
</dbReference>
<evidence type="ECO:0000313" key="9">
    <source>
        <dbReference type="Proteomes" id="UP001597342"/>
    </source>
</evidence>
<dbReference type="Gene3D" id="1.10.579.10">
    <property type="entry name" value="DNA Cyclobutane Dipyrimidine Photolyase, subunit A, domain 3"/>
    <property type="match status" value="1"/>
</dbReference>
<dbReference type="Pfam" id="PF03441">
    <property type="entry name" value="FAD_binding_7"/>
    <property type="match status" value="1"/>
</dbReference>
<dbReference type="InterPro" id="IPR036155">
    <property type="entry name" value="Crypto/Photolyase_N_sf"/>
</dbReference>
<reference evidence="9" key="1">
    <citation type="journal article" date="2019" name="Int. J. Syst. Evol. Microbiol.">
        <title>The Global Catalogue of Microorganisms (GCM) 10K type strain sequencing project: providing services to taxonomists for standard genome sequencing and annotation.</title>
        <authorList>
            <consortium name="The Broad Institute Genomics Platform"/>
            <consortium name="The Broad Institute Genome Sequencing Center for Infectious Disease"/>
            <person name="Wu L."/>
            <person name="Ma J."/>
        </authorList>
    </citation>
    <scope>NUCLEOTIDE SEQUENCE [LARGE SCALE GENOMIC DNA]</scope>
    <source>
        <strain evidence="9">JCM 3389</strain>
    </source>
</reference>
<comment type="function">
    <text evidence="6">May have a photoreceptor function.</text>
</comment>
<evidence type="ECO:0000313" key="8">
    <source>
        <dbReference type="EMBL" id="MFD2099092.1"/>
    </source>
</evidence>
<dbReference type="NCBIfam" id="TIGR02765">
    <property type="entry name" value="crypto_DASH"/>
    <property type="match status" value="1"/>
</dbReference>
<protein>
    <recommendedName>
        <fullName evidence="2 6">Cryptochrome DASH</fullName>
    </recommendedName>
</protein>
<dbReference type="Gene3D" id="3.40.50.620">
    <property type="entry name" value="HUPs"/>
    <property type="match status" value="1"/>
</dbReference>
<dbReference type="InterPro" id="IPR002081">
    <property type="entry name" value="Cryptochrome/DNA_photolyase_1"/>
</dbReference>
<evidence type="ECO:0000256" key="3">
    <source>
        <dbReference type="ARBA" id="ARBA00022630"/>
    </source>
</evidence>
<dbReference type="InterPro" id="IPR014133">
    <property type="entry name" value="Cry_DASH"/>
</dbReference>
<dbReference type="PRINTS" id="PR00147">
    <property type="entry name" value="DNAPHOTLYASE"/>
</dbReference>
<keyword evidence="3 6" id="KW-0285">Flavoprotein</keyword>
<evidence type="ECO:0000256" key="4">
    <source>
        <dbReference type="ARBA" id="ARBA00022827"/>
    </source>
</evidence>
<evidence type="ECO:0000256" key="2">
    <source>
        <dbReference type="ARBA" id="ARBA00017881"/>
    </source>
</evidence>
<sequence>MQKGKTGLVWFGNNLRVRDNNALTLATSKHSRVIGIYCLDVERMKIEQYGFKKMGKFRAKFLLQTLQDLKNELEKLNIPLYLEKGSPITVIPKYCKEFQVDVIYYQEEFTAEEIEEINSLREKLPAHIDTVGSFDQFLFHPDDMPFQLDQLPQVFTNFRKKVECNCTVLHESIPNKLSTDTLVDGNRDIPSLNILGFDEVNIHPDTAFPFKGGSNSALDRVDHYFFQTQKLSEYKETRNGLIGADYSSKLSAWLANGSISPKTIYWKVKQFEKEYGSSSSSYWLIFELLWRDYFKYLALKHGNSLFKRNGILNKPIPWKKDEMEITNWIEGKTEEPFVNANMIELKKTGWMSNRGRQNVASYFSKSLGLDWRIGAAYFEEMLIDYDVHSNYGNWQYVAGVGNDPRDRKFNVSFQAERYDPDGEYRKLWLQS</sequence>
<keyword evidence="5 6" id="KW-0157">Chromophore</keyword>
<dbReference type="PANTHER" id="PTHR11455:SF22">
    <property type="entry name" value="CRYPTOCHROME DASH"/>
    <property type="match status" value="1"/>
</dbReference>
<keyword evidence="4 6" id="KW-0274">FAD</keyword>
<keyword evidence="9" id="KW-1185">Reference proteome</keyword>
<dbReference type="EMBL" id="JBHUHU010000001">
    <property type="protein sequence ID" value="MFD2099092.1"/>
    <property type="molecule type" value="Genomic_DNA"/>
</dbReference>
<proteinExistence type="inferred from homology"/>
<name>A0ABW4XVN0_9FLAO</name>
<evidence type="ECO:0000256" key="1">
    <source>
        <dbReference type="ARBA" id="ARBA00005862"/>
    </source>
</evidence>
<dbReference type="InterPro" id="IPR005101">
    <property type="entry name" value="Cryptochr/Photolyase_FAD-bd"/>
</dbReference>
<gene>
    <name evidence="8" type="ORF">ACFSJE_04850</name>
</gene>
<dbReference type="SUPFAM" id="SSF48173">
    <property type="entry name" value="Cryptochrome/photolyase FAD-binding domain"/>
    <property type="match status" value="1"/>
</dbReference>
<evidence type="ECO:0000259" key="7">
    <source>
        <dbReference type="PROSITE" id="PS51645"/>
    </source>
</evidence>
<comment type="caution">
    <text evidence="8">The sequence shown here is derived from an EMBL/GenBank/DDBJ whole genome shotgun (WGS) entry which is preliminary data.</text>
</comment>
<dbReference type="InterPro" id="IPR014729">
    <property type="entry name" value="Rossmann-like_a/b/a_fold"/>
</dbReference>
<dbReference type="Gene3D" id="1.25.40.80">
    <property type="match status" value="1"/>
</dbReference>